<dbReference type="GO" id="GO:0060271">
    <property type="term" value="P:cilium assembly"/>
    <property type="evidence" value="ECO:0007669"/>
    <property type="project" value="InterPro"/>
</dbReference>
<proteinExistence type="inferred from homology"/>
<dbReference type="InterPro" id="IPR000387">
    <property type="entry name" value="Tyr_Pase_dom"/>
</dbReference>
<dbReference type="PANTHER" id="PTHR23339">
    <property type="entry name" value="TYROSINE SPECIFIC PROTEIN PHOSPHATASE AND DUAL SPECIFICITY PROTEIN PHOSPHATASE"/>
    <property type="match status" value="1"/>
</dbReference>
<dbReference type="OMA" id="VDCRYEG"/>
<evidence type="ECO:0000256" key="2">
    <source>
        <dbReference type="ARBA" id="ARBA00022801"/>
    </source>
</evidence>
<sequence length="461" mass="51594">MPTLAPHISVPRPSYTQARENLVRAIPPKILCLLACGGKDCRYEGPECWKANQQVIRGIFSSWVTDNIIAMARPSNRLIEEYNIIEQFQRLNIRSIINMQLPGEHAHCGPNLDPESGFTYSPQIFMDNDIYFYNFGMPDFGVSSLVGIIDGVKVLAFAVQEGSVAVHCHAGLGRTGVLIACYLVYTLRISPSEAVHYVRIKRPRSIQTRAQISQVFDFARLLGTQLVQYPDLSLRHGAPFTLQHYLNRQALLLHGQEARTLRHTPKVVYLLCVRLSCLALGLPAPPEVHAELEKRSGLKTLSRTVRETLVAQHYFPLLRQGPKGSWVGSVSSWDEPLGFFERKRGVLLDKRSYSDSDLSKIGVQELILFCTPAQWRVQDLIRTDLRSTCPILTTLSAGNQTMKKASHTRNIPASSTRTSSNCAKRSKCAARKALHKYSSNIEVTAIFADSKENTHGKTLLQ</sequence>
<keyword evidence="1" id="KW-0970">Cilium biogenesis/degradation</keyword>
<reference evidence="9" key="1">
    <citation type="submission" date="2025-08" db="UniProtKB">
        <authorList>
            <consortium name="Ensembl"/>
        </authorList>
    </citation>
    <scope>IDENTIFICATION</scope>
</reference>
<evidence type="ECO:0000256" key="3">
    <source>
        <dbReference type="ARBA" id="ARBA00022912"/>
    </source>
</evidence>
<feature type="domain" description="Tyrosine specific protein phosphatases" evidence="8">
    <location>
        <begin position="146"/>
        <end position="213"/>
    </location>
</feature>
<keyword evidence="2" id="KW-0378">Hydrolase</keyword>
<protein>
    <recommendedName>
        <fullName evidence="6">Protein tyrosine phosphatase domain-containing protein 1</fullName>
    </recommendedName>
</protein>
<dbReference type="InterPro" id="IPR003595">
    <property type="entry name" value="Tyr_Pase_cat"/>
</dbReference>
<dbReference type="SUPFAM" id="SSF52799">
    <property type="entry name" value="(Phosphotyrosine protein) phosphatases II"/>
    <property type="match status" value="1"/>
</dbReference>
<evidence type="ECO:0000256" key="1">
    <source>
        <dbReference type="ARBA" id="ARBA00022794"/>
    </source>
</evidence>
<dbReference type="PROSITE" id="PS50054">
    <property type="entry name" value="TYR_PHOSPHATASE_DUAL"/>
    <property type="match status" value="1"/>
</dbReference>
<dbReference type="InterPro" id="IPR049573">
    <property type="entry name" value="PTPDC1_PTP"/>
</dbReference>
<dbReference type="InterPro" id="IPR000340">
    <property type="entry name" value="Dual-sp_phosphatase_cat-dom"/>
</dbReference>
<feature type="domain" description="Tyrosine-protein phosphatase" evidence="7">
    <location>
        <begin position="60"/>
        <end position="224"/>
    </location>
</feature>
<reference evidence="9" key="2">
    <citation type="submission" date="2025-09" db="UniProtKB">
        <authorList>
            <consortium name="Ensembl"/>
        </authorList>
    </citation>
    <scope>IDENTIFICATION</scope>
</reference>
<dbReference type="Proteomes" id="UP000261620">
    <property type="component" value="Unplaced"/>
</dbReference>
<evidence type="ECO:0000313" key="9">
    <source>
        <dbReference type="Ensembl" id="ENSMMOP00000011211.1"/>
    </source>
</evidence>
<keyword evidence="3" id="KW-0904">Protein phosphatase</keyword>
<evidence type="ECO:0000256" key="4">
    <source>
        <dbReference type="ARBA" id="ARBA00056295"/>
    </source>
</evidence>
<dbReference type="Gene3D" id="3.90.190.10">
    <property type="entry name" value="Protein tyrosine phosphatase superfamily"/>
    <property type="match status" value="1"/>
</dbReference>
<dbReference type="FunFam" id="3.90.190.10:FF:000027">
    <property type="entry name" value="Protein tyrosine phosphatase domain containing 1"/>
    <property type="match status" value="1"/>
</dbReference>
<dbReference type="InterPro" id="IPR050561">
    <property type="entry name" value="PTP"/>
</dbReference>
<dbReference type="InterPro" id="IPR016130">
    <property type="entry name" value="Tyr_Pase_AS"/>
</dbReference>
<dbReference type="SMART" id="SM00195">
    <property type="entry name" value="DSPc"/>
    <property type="match status" value="1"/>
</dbReference>
<keyword evidence="10" id="KW-1185">Reference proteome</keyword>
<dbReference type="Pfam" id="PF00782">
    <property type="entry name" value="DSPc"/>
    <property type="match status" value="1"/>
</dbReference>
<evidence type="ECO:0000313" key="10">
    <source>
        <dbReference type="Proteomes" id="UP000261620"/>
    </source>
</evidence>
<comment type="function">
    <text evidence="4">May play roles in cilia formation and/or maintenance.</text>
</comment>
<dbReference type="PROSITE" id="PS50056">
    <property type="entry name" value="TYR_PHOSPHATASE_2"/>
    <property type="match status" value="1"/>
</dbReference>
<evidence type="ECO:0000256" key="5">
    <source>
        <dbReference type="ARBA" id="ARBA00060867"/>
    </source>
</evidence>
<evidence type="ECO:0000256" key="6">
    <source>
        <dbReference type="ARBA" id="ARBA00072096"/>
    </source>
</evidence>
<organism evidence="9 10">
    <name type="scientific">Mola mola</name>
    <name type="common">Ocean sunfish</name>
    <name type="synonym">Tetraodon mola</name>
    <dbReference type="NCBI Taxonomy" id="94237"/>
    <lineage>
        <taxon>Eukaryota</taxon>
        <taxon>Metazoa</taxon>
        <taxon>Chordata</taxon>
        <taxon>Craniata</taxon>
        <taxon>Vertebrata</taxon>
        <taxon>Euteleostomi</taxon>
        <taxon>Actinopterygii</taxon>
        <taxon>Neopterygii</taxon>
        <taxon>Teleostei</taxon>
        <taxon>Neoteleostei</taxon>
        <taxon>Acanthomorphata</taxon>
        <taxon>Eupercaria</taxon>
        <taxon>Tetraodontiformes</taxon>
        <taxon>Molidae</taxon>
        <taxon>Mola</taxon>
    </lineage>
</organism>
<dbReference type="InterPro" id="IPR020422">
    <property type="entry name" value="TYR_PHOSPHATASE_DUAL_dom"/>
</dbReference>
<dbReference type="AlphaFoldDB" id="A0A3Q3W4I8"/>
<dbReference type="PROSITE" id="PS00383">
    <property type="entry name" value="TYR_PHOSPHATASE_1"/>
    <property type="match status" value="1"/>
</dbReference>
<comment type="similarity">
    <text evidence="5">Belongs to the protein-tyrosine phosphatase family. Non-receptor class PTPDC1 subfamily.</text>
</comment>
<accession>A0A3Q3W4I8</accession>
<dbReference type="SMART" id="SM00404">
    <property type="entry name" value="PTPc_motif"/>
    <property type="match status" value="1"/>
</dbReference>
<dbReference type="GO" id="GO:0004725">
    <property type="term" value="F:protein tyrosine phosphatase activity"/>
    <property type="evidence" value="ECO:0007669"/>
    <property type="project" value="InterPro"/>
</dbReference>
<evidence type="ECO:0000259" key="7">
    <source>
        <dbReference type="PROSITE" id="PS50054"/>
    </source>
</evidence>
<dbReference type="CDD" id="cd14506">
    <property type="entry name" value="PTP_PTPDC1"/>
    <property type="match status" value="1"/>
</dbReference>
<dbReference type="STRING" id="94237.ENSMMOP00000011211"/>
<evidence type="ECO:0000259" key="8">
    <source>
        <dbReference type="PROSITE" id="PS50056"/>
    </source>
</evidence>
<name>A0A3Q3W4I8_MOLML</name>
<dbReference type="InterPro" id="IPR029021">
    <property type="entry name" value="Prot-tyrosine_phosphatase-like"/>
</dbReference>
<dbReference type="Ensembl" id="ENSMMOT00000011407.1">
    <property type="protein sequence ID" value="ENSMMOP00000011211.1"/>
    <property type="gene ID" value="ENSMMOG00000008650.1"/>
</dbReference>